<proteinExistence type="predicted"/>
<sequence length="229" mass="26631">MEVEMYVEIPKGSSNKYEYNPVTKKLELDRVLAGAMYYPEEYGFIPETLDYDGDPLDVICLTNQPTFPGCQVPIRIIGVLKMIDGGEEDDKILAVNAADPRLKKINRLKDISQEKLAEINNFFLRYKELENKKVIIGKWEDKKKAQKVLTSCQKLYSKFIRTIEKGISKKELIRTLNQQKKNNDALVTVMSIMENKNEYILTDEEREKLITMAEEGKDKTLEELKKYYQ</sequence>
<dbReference type="Proteomes" id="UP000789366">
    <property type="component" value="Unassembled WGS sequence"/>
</dbReference>
<reference evidence="1" key="1">
    <citation type="submission" date="2021-06" db="EMBL/GenBank/DDBJ databases">
        <authorList>
            <person name="Kallberg Y."/>
            <person name="Tangrot J."/>
            <person name="Rosling A."/>
        </authorList>
    </citation>
    <scope>NUCLEOTIDE SEQUENCE</scope>
    <source>
        <strain evidence="1">28 12/20/2015</strain>
    </source>
</reference>
<name>A0ACA9NQJ1_9GLOM</name>
<evidence type="ECO:0000313" key="2">
    <source>
        <dbReference type="Proteomes" id="UP000789366"/>
    </source>
</evidence>
<keyword evidence="2" id="KW-1185">Reference proteome</keyword>
<organism evidence="1 2">
    <name type="scientific">Cetraspora pellucida</name>
    <dbReference type="NCBI Taxonomy" id="1433469"/>
    <lineage>
        <taxon>Eukaryota</taxon>
        <taxon>Fungi</taxon>
        <taxon>Fungi incertae sedis</taxon>
        <taxon>Mucoromycota</taxon>
        <taxon>Glomeromycotina</taxon>
        <taxon>Glomeromycetes</taxon>
        <taxon>Diversisporales</taxon>
        <taxon>Gigasporaceae</taxon>
        <taxon>Cetraspora</taxon>
    </lineage>
</organism>
<protein>
    <submittedName>
        <fullName evidence="1">6044_t:CDS:1</fullName>
    </submittedName>
</protein>
<evidence type="ECO:0000313" key="1">
    <source>
        <dbReference type="EMBL" id="CAG8662454.1"/>
    </source>
</evidence>
<gene>
    <name evidence="1" type="ORF">SPELUC_LOCUS9322</name>
</gene>
<accession>A0ACA9NQJ1</accession>
<dbReference type="EMBL" id="CAJVPW010015504">
    <property type="protein sequence ID" value="CAG8662454.1"/>
    <property type="molecule type" value="Genomic_DNA"/>
</dbReference>
<comment type="caution">
    <text evidence="1">The sequence shown here is derived from an EMBL/GenBank/DDBJ whole genome shotgun (WGS) entry which is preliminary data.</text>
</comment>